<evidence type="ECO:0000313" key="2">
    <source>
        <dbReference type="Proteomes" id="UP000499080"/>
    </source>
</evidence>
<accession>A0A4Y2HMR5</accession>
<evidence type="ECO:0000313" key="1">
    <source>
        <dbReference type="EMBL" id="GBM66500.1"/>
    </source>
</evidence>
<gene>
    <name evidence="1" type="ORF">AVEN_23767_1</name>
</gene>
<sequence>MLGNYGIPRRVSEKKSTNAQDKGEFSNYKADILMLNVEAVSSLVPEKNIESEQTSSMVDLFIELKNEFAAFRKGIYWKVDSFSKLICLTDDTIQNEDPRPSLQREIIETQLKYETSTYASVVQTSSAVPEDKFKVLGPVIKDKRVNTKVVINGARKNSGLKIVEFYVKLRNEQISQEIIPGSDSNHPSCLDLSTNTYLKWLSLLYQNVRGLRTKTVEHYSSVASVEYDVICVTETWLCEDVDSWHLFDDRYLVYRKDRGSSANSSKRGGDVLVSIKKCLSSRKLGVPGIDLEAIWISVKLNHRKKMLLCGVYFPPSSHVGTLFYNNVCYENDGDIANAFADYFSSVFKPSTDFDGNDECKSNCVGDLVKVESVTYDVVLAIRELKFSLTVGVDNMPSFIIKGCAEYLIYPLLVLFKMSLRTKVFPDVWKQTRIINHVFKKVLKKREGSWDGRCHFEPWSDDKDGTLAGTLSKVPHRTSGGTLGTADLLENRVSSLEPSGPETETLSLCR</sequence>
<dbReference type="GO" id="GO:0061343">
    <property type="term" value="P:cell adhesion involved in heart morphogenesis"/>
    <property type="evidence" value="ECO:0007669"/>
    <property type="project" value="TreeGrafter"/>
</dbReference>
<dbReference type="EMBL" id="BGPR01002030">
    <property type="protein sequence ID" value="GBM66500.1"/>
    <property type="molecule type" value="Genomic_DNA"/>
</dbReference>
<name>A0A4Y2HMR5_ARAVE</name>
<dbReference type="Proteomes" id="UP000499080">
    <property type="component" value="Unassembled WGS sequence"/>
</dbReference>
<dbReference type="Gene3D" id="3.60.10.10">
    <property type="entry name" value="Endonuclease/exonuclease/phosphatase"/>
    <property type="match status" value="1"/>
</dbReference>
<dbReference type="AlphaFoldDB" id="A0A4Y2HMR5"/>
<dbReference type="PANTHER" id="PTHR33395:SF22">
    <property type="entry name" value="REVERSE TRANSCRIPTASE DOMAIN-CONTAINING PROTEIN"/>
    <property type="match status" value="1"/>
</dbReference>
<comment type="caution">
    <text evidence="1">The sequence shown here is derived from an EMBL/GenBank/DDBJ whole genome shotgun (WGS) entry which is preliminary data.</text>
</comment>
<dbReference type="InterPro" id="IPR036691">
    <property type="entry name" value="Endo/exonu/phosph_ase_sf"/>
</dbReference>
<dbReference type="GO" id="GO:0031012">
    <property type="term" value="C:extracellular matrix"/>
    <property type="evidence" value="ECO:0007669"/>
    <property type="project" value="TreeGrafter"/>
</dbReference>
<organism evidence="1 2">
    <name type="scientific">Araneus ventricosus</name>
    <name type="common">Orbweaver spider</name>
    <name type="synonym">Epeira ventricosa</name>
    <dbReference type="NCBI Taxonomy" id="182803"/>
    <lineage>
        <taxon>Eukaryota</taxon>
        <taxon>Metazoa</taxon>
        <taxon>Ecdysozoa</taxon>
        <taxon>Arthropoda</taxon>
        <taxon>Chelicerata</taxon>
        <taxon>Arachnida</taxon>
        <taxon>Araneae</taxon>
        <taxon>Araneomorphae</taxon>
        <taxon>Entelegynae</taxon>
        <taxon>Araneoidea</taxon>
        <taxon>Araneidae</taxon>
        <taxon>Araneus</taxon>
    </lineage>
</organism>
<proteinExistence type="predicted"/>
<dbReference type="PANTHER" id="PTHR33395">
    <property type="entry name" value="TRANSCRIPTASE, PUTATIVE-RELATED-RELATED"/>
    <property type="match status" value="1"/>
</dbReference>
<dbReference type="OrthoDB" id="8069600at2759"/>
<dbReference type="SUPFAM" id="SSF56219">
    <property type="entry name" value="DNase I-like"/>
    <property type="match status" value="1"/>
</dbReference>
<reference evidence="1 2" key="1">
    <citation type="journal article" date="2019" name="Sci. Rep.">
        <title>Orb-weaving spider Araneus ventricosus genome elucidates the spidroin gene catalogue.</title>
        <authorList>
            <person name="Kono N."/>
            <person name="Nakamura H."/>
            <person name="Ohtoshi R."/>
            <person name="Moran D.A.P."/>
            <person name="Shinohara A."/>
            <person name="Yoshida Y."/>
            <person name="Fujiwara M."/>
            <person name="Mori M."/>
            <person name="Tomita M."/>
            <person name="Arakawa K."/>
        </authorList>
    </citation>
    <scope>NUCLEOTIDE SEQUENCE [LARGE SCALE GENOMIC DNA]</scope>
</reference>
<keyword evidence="2" id="KW-1185">Reference proteome</keyword>
<protein>
    <submittedName>
        <fullName evidence="1">Uncharacterized protein</fullName>
    </submittedName>
</protein>
<dbReference type="GO" id="GO:0007508">
    <property type="term" value="P:larval heart development"/>
    <property type="evidence" value="ECO:0007669"/>
    <property type="project" value="TreeGrafter"/>
</dbReference>